<keyword evidence="18" id="KW-1185">Reference proteome</keyword>
<evidence type="ECO:0000259" key="15">
    <source>
        <dbReference type="PROSITE" id="PS50975"/>
    </source>
</evidence>
<protein>
    <recommendedName>
        <fullName evidence="5">Biotin carboxylase</fullName>
    </recommendedName>
    <alternativeName>
        <fullName evidence="11">Acetyl-coenzyme A carboxylase biotin carboxylase subunit A</fullName>
    </alternativeName>
</protein>
<gene>
    <name evidence="17" type="ORF">EV700_1801</name>
</gene>
<dbReference type="SUPFAM" id="SSF56059">
    <property type="entry name" value="Glutathione synthetase ATP-binding domain-like"/>
    <property type="match status" value="1"/>
</dbReference>
<comment type="caution">
    <text evidence="17">The sequence shown here is derived from an EMBL/GenBank/DDBJ whole genome shotgun (WGS) entry which is preliminary data.</text>
</comment>
<comment type="subunit">
    <text evidence="4">Acetyl-CoA carboxylase is a heterohexamer of biotin carboxyl carrier protein, biotin carboxylase and the two subunits of carboxyl transferase in a 2:2 complex.</text>
</comment>
<keyword evidence="7 13" id="KW-0547">Nucleotide-binding</keyword>
<comment type="pathway">
    <text evidence="3">Lipid metabolism; malonyl-CoA biosynthesis; malonyl-CoA from acetyl-CoA: step 1/1.</text>
</comment>
<evidence type="ECO:0000256" key="12">
    <source>
        <dbReference type="ARBA" id="ARBA00048600"/>
    </source>
</evidence>
<dbReference type="SUPFAM" id="SSF51246">
    <property type="entry name" value="Rudiment single hybrid motif"/>
    <property type="match status" value="1"/>
</dbReference>
<dbReference type="OrthoDB" id="9763189at2"/>
<dbReference type="FunFam" id="3.30.470.20:FF:000028">
    <property type="entry name" value="Methylcrotonoyl-CoA carboxylase subunit alpha, mitochondrial"/>
    <property type="match status" value="1"/>
</dbReference>
<comment type="cofactor">
    <cofactor evidence="1">
        <name>biotin</name>
        <dbReference type="ChEBI" id="CHEBI:57586"/>
    </cofactor>
</comment>
<dbReference type="GO" id="GO:0005524">
    <property type="term" value="F:ATP binding"/>
    <property type="evidence" value="ECO:0007669"/>
    <property type="project" value="UniProtKB-UniRule"/>
</dbReference>
<dbReference type="InterPro" id="IPR048429">
    <property type="entry name" value="MCC_alpha_BT"/>
</dbReference>
<evidence type="ECO:0000256" key="6">
    <source>
        <dbReference type="ARBA" id="ARBA00022598"/>
    </source>
</evidence>
<dbReference type="PANTHER" id="PTHR18866">
    <property type="entry name" value="CARBOXYLASE:PYRUVATE/ACETYL-COA/PROPIONYL-COA CARBOXYLASE"/>
    <property type="match status" value="1"/>
</dbReference>
<dbReference type="RefSeq" id="WP_130412915.1">
    <property type="nucleotide sequence ID" value="NZ_SHKX01000012.1"/>
</dbReference>
<dbReference type="PROSITE" id="PS50975">
    <property type="entry name" value="ATP_GRASP"/>
    <property type="match status" value="1"/>
</dbReference>
<evidence type="ECO:0000256" key="7">
    <source>
        <dbReference type="ARBA" id="ARBA00022741"/>
    </source>
</evidence>
<feature type="domain" description="Biotin carboxylation" evidence="16">
    <location>
        <begin position="1"/>
        <end position="446"/>
    </location>
</feature>
<evidence type="ECO:0000256" key="11">
    <source>
        <dbReference type="ARBA" id="ARBA00033786"/>
    </source>
</evidence>
<dbReference type="FunFam" id="3.30.1490.20:FF:000003">
    <property type="entry name" value="acetyl-CoA carboxylase isoform X1"/>
    <property type="match status" value="1"/>
</dbReference>
<dbReference type="PROSITE" id="PS50979">
    <property type="entry name" value="BC"/>
    <property type="match status" value="1"/>
</dbReference>
<sequence length="656" mass="72089">MIKKLLIANRGEIACRVIRTARKLGVRTVAVYSTADARARHVQMADEAYCIGPAPTRESYLRADKIIDVAKQCGADAIHPGYGFLSENSSFAAAVAEAGLTFIGPSASAIAAMGGKSQAKSLMQQAGVPLIPGYHGEAQDEATLVAKSLEIGLPVLLKASAGGGGKGMRAVHAQEELKEAIQAAQREGLSSFGDSRLLVEKLLVKPRHVEVQVLADKHGNCVYLFDRDCSLQRRHQKVVEEAPAPDLSPELRRAMGEAAVQAAKAIGYSNAGTIEFLVANNAFYFMEMNTRLQVEHPVTEMISGLDLVEWQLRIASGEPLPFSQNDLKPNGCAVEVRLYAEDPAHDFLPQIGRLTRFSYPQGADWQRVDTGFQSGDEISPYYDPMLAKVIAWGETRELAITRLVQTLAGMRVSGLRHNLSYLQRVLSHPDFIAGQLDTAFLIQRHDDLLNRQSPHHHAALLTAAAWFFTQQQSATAQRGDASPWAGLASWRLCGDNHTHLRLNLNDEVCELDLTPTADGFHWRKGEQEGCFSFSEFEEQFVWQDDRNRVAFNVTIDHHGLQLTHEGFLWQCSLVEPWKHAKGADDCHAGYRAPMTGRITAVLVSAGQSVKKGEALVVMEAMKMEHRITAKEDCVLSEVRVSTGDLVQDGQVLLAIE</sequence>
<dbReference type="PROSITE" id="PS00867">
    <property type="entry name" value="CPSASE_2"/>
    <property type="match status" value="1"/>
</dbReference>
<keyword evidence="9" id="KW-0809">Transit peptide</keyword>
<dbReference type="InterPro" id="IPR000089">
    <property type="entry name" value="Biotin_lipoyl"/>
</dbReference>
<dbReference type="AlphaFoldDB" id="A0A4Q7Z4S5"/>
<dbReference type="Gene3D" id="3.30.700.40">
    <property type="match status" value="1"/>
</dbReference>
<dbReference type="InterPro" id="IPR011054">
    <property type="entry name" value="Rudment_hybrid_motif"/>
</dbReference>
<name>A0A4Q7Z4S5_9GAMM</name>
<dbReference type="InterPro" id="IPR011761">
    <property type="entry name" value="ATP-grasp"/>
</dbReference>
<evidence type="ECO:0000256" key="5">
    <source>
        <dbReference type="ARBA" id="ARBA00017242"/>
    </source>
</evidence>
<comment type="catalytic activity">
    <reaction evidence="12">
        <text>N(6)-biotinyl-L-lysyl-[protein] + hydrogencarbonate + ATP = N(6)-carboxybiotinyl-L-lysyl-[protein] + ADP + phosphate + H(+)</text>
        <dbReference type="Rhea" id="RHEA:13501"/>
        <dbReference type="Rhea" id="RHEA-COMP:10505"/>
        <dbReference type="Rhea" id="RHEA-COMP:10506"/>
        <dbReference type="ChEBI" id="CHEBI:15378"/>
        <dbReference type="ChEBI" id="CHEBI:17544"/>
        <dbReference type="ChEBI" id="CHEBI:30616"/>
        <dbReference type="ChEBI" id="CHEBI:43474"/>
        <dbReference type="ChEBI" id="CHEBI:83144"/>
        <dbReference type="ChEBI" id="CHEBI:83145"/>
        <dbReference type="ChEBI" id="CHEBI:456216"/>
        <dbReference type="EC" id="6.3.4.14"/>
    </reaction>
</comment>
<dbReference type="InterPro" id="IPR001882">
    <property type="entry name" value="Biotin_BS"/>
</dbReference>
<evidence type="ECO:0000256" key="1">
    <source>
        <dbReference type="ARBA" id="ARBA00001953"/>
    </source>
</evidence>
<dbReference type="GO" id="GO:0004075">
    <property type="term" value="F:biotin carboxylase activity"/>
    <property type="evidence" value="ECO:0007669"/>
    <property type="project" value="UniProtKB-EC"/>
</dbReference>
<keyword evidence="10" id="KW-0092">Biotin</keyword>
<dbReference type="Gene3D" id="2.40.50.100">
    <property type="match status" value="1"/>
</dbReference>
<dbReference type="SUPFAM" id="SSF159245">
    <property type="entry name" value="AttH-like"/>
    <property type="match status" value="1"/>
</dbReference>
<dbReference type="Pfam" id="PF02786">
    <property type="entry name" value="CPSase_L_D2"/>
    <property type="match status" value="1"/>
</dbReference>
<dbReference type="SUPFAM" id="SSF52440">
    <property type="entry name" value="PreATP-grasp domain"/>
    <property type="match status" value="1"/>
</dbReference>
<evidence type="ECO:0000259" key="14">
    <source>
        <dbReference type="PROSITE" id="PS50968"/>
    </source>
</evidence>
<evidence type="ECO:0000256" key="9">
    <source>
        <dbReference type="ARBA" id="ARBA00022946"/>
    </source>
</evidence>
<evidence type="ECO:0000256" key="8">
    <source>
        <dbReference type="ARBA" id="ARBA00022840"/>
    </source>
</evidence>
<dbReference type="InterPro" id="IPR050856">
    <property type="entry name" value="Biotin_carboxylase_complex"/>
</dbReference>
<feature type="domain" description="ATP-grasp" evidence="15">
    <location>
        <begin position="120"/>
        <end position="316"/>
    </location>
</feature>
<dbReference type="InterPro" id="IPR011764">
    <property type="entry name" value="Biotin_carboxylation_dom"/>
</dbReference>
<keyword evidence="8 13" id="KW-0067">ATP-binding</keyword>
<dbReference type="InterPro" id="IPR016185">
    <property type="entry name" value="PreATP-grasp_dom_sf"/>
</dbReference>
<keyword evidence="6" id="KW-0436">Ligase</keyword>
<dbReference type="InterPro" id="IPR005479">
    <property type="entry name" value="CPAse_ATP-bd"/>
</dbReference>
<evidence type="ECO:0000256" key="13">
    <source>
        <dbReference type="PROSITE-ProRule" id="PRU00409"/>
    </source>
</evidence>
<dbReference type="CDD" id="cd06850">
    <property type="entry name" value="biotinyl_domain"/>
    <property type="match status" value="1"/>
</dbReference>
<reference evidence="17 18" key="1">
    <citation type="submission" date="2019-02" db="EMBL/GenBank/DDBJ databases">
        <title>Genomic Encyclopedia of Type Strains, Phase IV (KMG-IV): sequencing the most valuable type-strain genomes for metagenomic binning, comparative biology and taxonomic classification.</title>
        <authorList>
            <person name="Goeker M."/>
        </authorList>
    </citation>
    <scope>NUCLEOTIDE SEQUENCE [LARGE SCALE GENOMIC DNA]</scope>
    <source>
        <strain evidence="17 18">DSM 105135</strain>
    </source>
</reference>
<evidence type="ECO:0000256" key="3">
    <source>
        <dbReference type="ARBA" id="ARBA00004956"/>
    </source>
</evidence>
<dbReference type="NCBIfam" id="NF006367">
    <property type="entry name" value="PRK08591.1"/>
    <property type="match status" value="1"/>
</dbReference>
<dbReference type="PANTHER" id="PTHR18866:SF33">
    <property type="entry name" value="METHYLCROTONOYL-COA CARBOXYLASE SUBUNIT ALPHA, MITOCHONDRIAL-RELATED"/>
    <property type="match status" value="1"/>
</dbReference>
<evidence type="ECO:0000256" key="10">
    <source>
        <dbReference type="ARBA" id="ARBA00023267"/>
    </source>
</evidence>
<dbReference type="GO" id="GO:0046872">
    <property type="term" value="F:metal ion binding"/>
    <property type="evidence" value="ECO:0007669"/>
    <property type="project" value="InterPro"/>
</dbReference>
<evidence type="ECO:0000259" key="16">
    <source>
        <dbReference type="PROSITE" id="PS50979"/>
    </source>
</evidence>
<dbReference type="EMBL" id="SHKX01000012">
    <property type="protein sequence ID" value="RZU44994.1"/>
    <property type="molecule type" value="Genomic_DNA"/>
</dbReference>
<dbReference type="FunFam" id="2.40.50.100:FF:000003">
    <property type="entry name" value="Acetyl-CoA carboxylase biotin carboxyl carrier protein"/>
    <property type="match status" value="1"/>
</dbReference>
<dbReference type="InterPro" id="IPR005482">
    <property type="entry name" value="Biotin_COase_C"/>
</dbReference>
<evidence type="ECO:0000256" key="2">
    <source>
        <dbReference type="ARBA" id="ARBA00003761"/>
    </source>
</evidence>
<dbReference type="InterPro" id="IPR011053">
    <property type="entry name" value="Single_hybrid_motif"/>
</dbReference>
<dbReference type="Gene3D" id="3.30.470.20">
    <property type="entry name" value="ATP-grasp fold, B domain"/>
    <property type="match status" value="1"/>
</dbReference>
<evidence type="ECO:0000313" key="18">
    <source>
        <dbReference type="Proteomes" id="UP000292423"/>
    </source>
</evidence>
<dbReference type="Pfam" id="PF02785">
    <property type="entry name" value="Biotin_carb_C"/>
    <property type="match status" value="1"/>
</dbReference>
<dbReference type="FunFam" id="3.40.50.20:FF:000010">
    <property type="entry name" value="Propionyl-CoA carboxylase subunit alpha"/>
    <property type="match status" value="1"/>
</dbReference>
<comment type="function">
    <text evidence="2">This protein is a component of the acetyl coenzyme A carboxylase complex; first, biotin carboxylase catalyzes the carboxylation of the carrier protein and then the transcarboxylase transfers the carboxyl group to form malonyl-CoA.</text>
</comment>
<evidence type="ECO:0000256" key="4">
    <source>
        <dbReference type="ARBA" id="ARBA00011750"/>
    </source>
</evidence>
<dbReference type="InterPro" id="IPR005481">
    <property type="entry name" value="BC-like_N"/>
</dbReference>
<dbReference type="PROSITE" id="PS00188">
    <property type="entry name" value="BIOTIN"/>
    <property type="match status" value="1"/>
</dbReference>
<dbReference type="PROSITE" id="PS50968">
    <property type="entry name" value="BIOTINYL_LIPOYL"/>
    <property type="match status" value="1"/>
</dbReference>
<organism evidence="17 18">
    <name type="scientific">Fluviicoccus keumensis</name>
    <dbReference type="NCBI Taxonomy" id="1435465"/>
    <lineage>
        <taxon>Bacteria</taxon>
        <taxon>Pseudomonadati</taxon>
        <taxon>Pseudomonadota</taxon>
        <taxon>Gammaproteobacteria</taxon>
        <taxon>Moraxellales</taxon>
        <taxon>Moraxellaceae</taxon>
        <taxon>Fluviicoccus</taxon>
    </lineage>
</organism>
<dbReference type="SMART" id="SM00878">
    <property type="entry name" value="Biotin_carb_C"/>
    <property type="match status" value="1"/>
</dbReference>
<proteinExistence type="predicted"/>
<evidence type="ECO:0000313" key="17">
    <source>
        <dbReference type="EMBL" id="RZU44994.1"/>
    </source>
</evidence>
<accession>A0A4Q7Z4S5</accession>
<dbReference type="Pfam" id="PF00364">
    <property type="entry name" value="Biotin_lipoyl"/>
    <property type="match status" value="1"/>
</dbReference>
<dbReference type="Pfam" id="PF21139">
    <property type="entry name" value="BT_MCC_alpha"/>
    <property type="match status" value="1"/>
</dbReference>
<dbReference type="Proteomes" id="UP000292423">
    <property type="component" value="Unassembled WGS sequence"/>
</dbReference>
<dbReference type="Pfam" id="PF00289">
    <property type="entry name" value="Biotin_carb_N"/>
    <property type="match status" value="1"/>
</dbReference>
<feature type="domain" description="Lipoyl-binding" evidence="14">
    <location>
        <begin position="579"/>
        <end position="656"/>
    </location>
</feature>
<dbReference type="SUPFAM" id="SSF51230">
    <property type="entry name" value="Single hybrid motif"/>
    <property type="match status" value="1"/>
</dbReference>